<keyword evidence="4" id="KW-0408">Iron</keyword>
<comment type="cofactor">
    <cofactor evidence="1">
        <name>[4Fe-4S] cluster</name>
        <dbReference type="ChEBI" id="CHEBI:49883"/>
    </cofactor>
</comment>
<keyword evidence="8" id="KW-1185">Reference proteome</keyword>
<evidence type="ECO:0000256" key="4">
    <source>
        <dbReference type="ARBA" id="ARBA00023004"/>
    </source>
</evidence>
<dbReference type="InterPro" id="IPR023867">
    <property type="entry name" value="Sulphatase_maturase_rSAM"/>
</dbReference>
<dbReference type="InterPro" id="IPR007197">
    <property type="entry name" value="rSAM"/>
</dbReference>
<dbReference type="GO" id="GO:0016491">
    <property type="term" value="F:oxidoreductase activity"/>
    <property type="evidence" value="ECO:0007669"/>
    <property type="project" value="InterPro"/>
</dbReference>
<keyword evidence="3" id="KW-0479">Metal-binding</keyword>
<organism evidence="7 8">
    <name type="scientific">Streptomyces fodineus</name>
    <dbReference type="NCBI Taxonomy" id="1904616"/>
    <lineage>
        <taxon>Bacteria</taxon>
        <taxon>Bacillati</taxon>
        <taxon>Actinomycetota</taxon>
        <taxon>Actinomycetes</taxon>
        <taxon>Kitasatosporales</taxon>
        <taxon>Streptomycetaceae</taxon>
        <taxon>Streptomyces</taxon>
    </lineage>
</organism>
<protein>
    <submittedName>
        <fullName evidence="7">Radical SAM protein</fullName>
    </submittedName>
</protein>
<dbReference type="SUPFAM" id="SSF102114">
    <property type="entry name" value="Radical SAM enzymes"/>
    <property type="match status" value="1"/>
</dbReference>
<keyword evidence="2" id="KW-0949">S-adenosyl-L-methionine</keyword>
<evidence type="ECO:0000256" key="2">
    <source>
        <dbReference type="ARBA" id="ARBA00022691"/>
    </source>
</evidence>
<dbReference type="InterPro" id="IPR023885">
    <property type="entry name" value="4Fe4S-binding_SPASM_dom"/>
</dbReference>
<feature type="domain" description="Radical SAM core" evidence="6">
    <location>
        <begin position="73"/>
        <end position="294"/>
    </location>
</feature>
<dbReference type="PANTHER" id="PTHR43273">
    <property type="entry name" value="ANAEROBIC SULFATASE-MATURATING ENZYME HOMOLOG ASLB-RELATED"/>
    <property type="match status" value="1"/>
</dbReference>
<dbReference type="Pfam" id="PF04055">
    <property type="entry name" value="Radical_SAM"/>
    <property type="match status" value="1"/>
</dbReference>
<evidence type="ECO:0000259" key="6">
    <source>
        <dbReference type="PROSITE" id="PS51918"/>
    </source>
</evidence>
<dbReference type="KEGG" id="spun:BFF78_37880"/>
<dbReference type="PROSITE" id="PS51918">
    <property type="entry name" value="RADICAL_SAM"/>
    <property type="match status" value="1"/>
</dbReference>
<gene>
    <name evidence="7" type="ORF">BFF78_37880</name>
</gene>
<dbReference type="SFLD" id="SFLDG01386">
    <property type="entry name" value="main_SPASM_domain-containing"/>
    <property type="match status" value="1"/>
</dbReference>
<dbReference type="EMBL" id="CP017248">
    <property type="protein sequence ID" value="AOR37582.1"/>
    <property type="molecule type" value="Genomic_DNA"/>
</dbReference>
<dbReference type="NCBIfam" id="TIGR04085">
    <property type="entry name" value="rSAM_more_4Fe4S"/>
    <property type="match status" value="1"/>
</dbReference>
<evidence type="ECO:0000256" key="3">
    <source>
        <dbReference type="ARBA" id="ARBA00022723"/>
    </source>
</evidence>
<dbReference type="Proteomes" id="UP000094960">
    <property type="component" value="Chromosome"/>
</dbReference>
<dbReference type="SFLD" id="SFLDS00029">
    <property type="entry name" value="Radical_SAM"/>
    <property type="match status" value="1"/>
</dbReference>
<evidence type="ECO:0000256" key="5">
    <source>
        <dbReference type="ARBA" id="ARBA00023014"/>
    </source>
</evidence>
<evidence type="ECO:0000256" key="1">
    <source>
        <dbReference type="ARBA" id="ARBA00001966"/>
    </source>
</evidence>
<accession>A0A1D7YPY7</accession>
<dbReference type="PANTHER" id="PTHR43273:SF8">
    <property type="entry name" value="RADICAL SAM DOMAIN PROTEIN"/>
    <property type="match status" value="1"/>
</dbReference>
<dbReference type="CDD" id="cd01335">
    <property type="entry name" value="Radical_SAM"/>
    <property type="match status" value="1"/>
</dbReference>
<dbReference type="SFLD" id="SFLDG01067">
    <property type="entry name" value="SPASM/twitch_domain_containing"/>
    <property type="match status" value="1"/>
</dbReference>
<reference evidence="8" key="1">
    <citation type="submission" date="2016-09" db="EMBL/GenBank/DDBJ databases">
        <title>Streptomyces puniciscabiei strain:TW1S1 Genome sequencing and assembly.</title>
        <authorList>
            <person name="Kim M.-K."/>
            <person name="Kim S.B."/>
        </authorList>
    </citation>
    <scope>NUCLEOTIDE SEQUENCE [LARGE SCALE GENOMIC DNA]</scope>
    <source>
        <strain evidence="8">TW1S1</strain>
    </source>
</reference>
<name>A0A1D7YPY7_9ACTN</name>
<dbReference type="Gene3D" id="3.20.20.70">
    <property type="entry name" value="Aldolase class I"/>
    <property type="match status" value="1"/>
</dbReference>
<sequence>MSAPVSPDLHLVRTEVGRHALVVNGNRLFDLDADSYLALDRARHADDGPGLSRLMSELGLDAPRLIDDRPPAEPPVRALSLSVAQKCNLGCTYCYAQQGSFGGTPTSMSAETALTAVELLFREAAPGERVNLAFLGGEPLLNRPVVHAATEHAVRLAAKRNVQATFSITTNGTTLTAADADFFERHGFAVTVSLDGTKEAHDSLRPYRGGRGSFRRVITNVTPLLAAQQRMQVSARVTVTPHNLALRETLDAFVELGFHSVGFSPMLNSPTGQGELSAADLELMLNQMVSCGEEFERQVVAGRRYPFANLANALRELHRGTHRPYPCGAGAGYLGVSAEGELAACHRFVGDPRGALGSLDRGVDRARQLTWLGERHVHRQEPCRSCWARYLCGGGCHHEVIDRGRPACQYIRGWLHYALGAYHRLLSRRPDWFGPAPAGGTPA</sequence>
<dbReference type="InterPro" id="IPR013785">
    <property type="entry name" value="Aldolase_TIM"/>
</dbReference>
<dbReference type="AlphaFoldDB" id="A0A1D7YPY7"/>
<dbReference type="GO" id="GO:0051536">
    <property type="term" value="F:iron-sulfur cluster binding"/>
    <property type="evidence" value="ECO:0007669"/>
    <property type="project" value="UniProtKB-KW"/>
</dbReference>
<proteinExistence type="predicted"/>
<dbReference type="InterPro" id="IPR058240">
    <property type="entry name" value="rSAM_sf"/>
</dbReference>
<evidence type="ECO:0000313" key="8">
    <source>
        <dbReference type="Proteomes" id="UP000094960"/>
    </source>
</evidence>
<evidence type="ECO:0000313" key="7">
    <source>
        <dbReference type="EMBL" id="AOR37582.1"/>
    </source>
</evidence>
<dbReference type="SFLD" id="SFLDG01384">
    <property type="entry name" value="thioether_bond_formation_requi"/>
    <property type="match status" value="1"/>
</dbReference>
<keyword evidence="5" id="KW-0411">Iron-sulfur</keyword>
<dbReference type="GO" id="GO:0046872">
    <property type="term" value="F:metal ion binding"/>
    <property type="evidence" value="ECO:0007669"/>
    <property type="project" value="UniProtKB-KW"/>
</dbReference>